<sequence>MYSSGWRSCSMEVLSGPWCSPSRDACELRWFVIVLGLRGMLVGIRGVLVGLKGMLDIVGCRWLGRNGRGRGRINIHILGRWTRCIVWRAETCLRRTDMTTSESSSFSCSDVPLSISSDCVAGGAGFCGAARRGDEEELEPRVPVAACSCSLVVLWCA</sequence>
<protein>
    <submittedName>
        <fullName evidence="1">Uncharacterized protein</fullName>
    </submittedName>
</protein>
<organism evidence="1 2">
    <name type="scientific">Roridomyces roridus</name>
    <dbReference type="NCBI Taxonomy" id="1738132"/>
    <lineage>
        <taxon>Eukaryota</taxon>
        <taxon>Fungi</taxon>
        <taxon>Dikarya</taxon>
        <taxon>Basidiomycota</taxon>
        <taxon>Agaricomycotina</taxon>
        <taxon>Agaricomycetes</taxon>
        <taxon>Agaricomycetidae</taxon>
        <taxon>Agaricales</taxon>
        <taxon>Marasmiineae</taxon>
        <taxon>Mycenaceae</taxon>
        <taxon>Roridomyces</taxon>
    </lineage>
</organism>
<dbReference type="Proteomes" id="UP001221142">
    <property type="component" value="Unassembled WGS sequence"/>
</dbReference>
<proteinExistence type="predicted"/>
<dbReference type="AlphaFoldDB" id="A0AAD7BED7"/>
<evidence type="ECO:0000313" key="1">
    <source>
        <dbReference type="EMBL" id="KAJ7618518.1"/>
    </source>
</evidence>
<gene>
    <name evidence="1" type="ORF">FB45DRAFT_931833</name>
</gene>
<keyword evidence="2" id="KW-1185">Reference proteome</keyword>
<reference evidence="1" key="1">
    <citation type="submission" date="2023-03" db="EMBL/GenBank/DDBJ databases">
        <title>Massive genome expansion in bonnet fungi (Mycena s.s.) driven by repeated elements and novel gene families across ecological guilds.</title>
        <authorList>
            <consortium name="Lawrence Berkeley National Laboratory"/>
            <person name="Harder C.B."/>
            <person name="Miyauchi S."/>
            <person name="Viragh M."/>
            <person name="Kuo A."/>
            <person name="Thoen E."/>
            <person name="Andreopoulos B."/>
            <person name="Lu D."/>
            <person name="Skrede I."/>
            <person name="Drula E."/>
            <person name="Henrissat B."/>
            <person name="Morin E."/>
            <person name="Kohler A."/>
            <person name="Barry K."/>
            <person name="LaButti K."/>
            <person name="Morin E."/>
            <person name="Salamov A."/>
            <person name="Lipzen A."/>
            <person name="Mereny Z."/>
            <person name="Hegedus B."/>
            <person name="Baldrian P."/>
            <person name="Stursova M."/>
            <person name="Weitz H."/>
            <person name="Taylor A."/>
            <person name="Grigoriev I.V."/>
            <person name="Nagy L.G."/>
            <person name="Martin F."/>
            <person name="Kauserud H."/>
        </authorList>
    </citation>
    <scope>NUCLEOTIDE SEQUENCE</scope>
    <source>
        <strain evidence="1">9284</strain>
    </source>
</reference>
<name>A0AAD7BED7_9AGAR</name>
<comment type="caution">
    <text evidence="1">The sequence shown here is derived from an EMBL/GenBank/DDBJ whole genome shotgun (WGS) entry which is preliminary data.</text>
</comment>
<evidence type="ECO:0000313" key="2">
    <source>
        <dbReference type="Proteomes" id="UP001221142"/>
    </source>
</evidence>
<dbReference type="EMBL" id="JARKIF010000019">
    <property type="protein sequence ID" value="KAJ7618518.1"/>
    <property type="molecule type" value="Genomic_DNA"/>
</dbReference>
<accession>A0AAD7BED7</accession>